<dbReference type="InterPro" id="IPR021490">
    <property type="entry name" value="DUF3144"/>
</dbReference>
<sequence length="121" mass="13947">MSQQSPSKNTEKINDNNKLDNKLDDEMHAFYERADAFINLANDLRDKTGHAGKINASMLYATARFSAWVAAMGFVKGSDYLKEKDDIIEHFTKNFERMLSDNIEDYAKNFQQYLQIGKKPD</sequence>
<dbReference type="RefSeq" id="WP_009502206.1">
    <property type="nucleotide sequence ID" value="NZ_ANIN01000002.1"/>
</dbReference>
<dbReference type="AlphaFoldDB" id="L2F862"/>
<evidence type="ECO:0000313" key="2">
    <source>
        <dbReference type="EMBL" id="ELA08648.1"/>
    </source>
</evidence>
<dbReference type="EMBL" id="ANIN01000002">
    <property type="protein sequence ID" value="ELA08648.1"/>
    <property type="molecule type" value="Genomic_DNA"/>
</dbReference>
<dbReference type="Gene3D" id="1.10.287.3020">
    <property type="match status" value="1"/>
</dbReference>
<accession>L2F862</accession>
<organism evidence="2 3">
    <name type="scientific">Moraxella macacae 0408225</name>
    <dbReference type="NCBI Taxonomy" id="1230338"/>
    <lineage>
        <taxon>Bacteria</taxon>
        <taxon>Pseudomonadati</taxon>
        <taxon>Pseudomonadota</taxon>
        <taxon>Gammaproteobacteria</taxon>
        <taxon>Moraxellales</taxon>
        <taxon>Moraxellaceae</taxon>
        <taxon>Moraxella</taxon>
    </lineage>
</organism>
<gene>
    <name evidence="2" type="ORF">MOMA_08811</name>
</gene>
<feature type="compositionally biased region" description="Basic and acidic residues" evidence="1">
    <location>
        <begin position="9"/>
        <end position="20"/>
    </location>
</feature>
<protein>
    <recommendedName>
        <fullName evidence="4">DUF3144 domain-containing protein</fullName>
    </recommendedName>
</protein>
<evidence type="ECO:0000313" key="3">
    <source>
        <dbReference type="Proteomes" id="UP000023795"/>
    </source>
</evidence>
<dbReference type="PATRIC" id="fig|1230338.3.peg.1891"/>
<feature type="region of interest" description="Disordered" evidence="1">
    <location>
        <begin position="1"/>
        <end position="20"/>
    </location>
</feature>
<dbReference type="Pfam" id="PF11342">
    <property type="entry name" value="DUF3144"/>
    <property type="match status" value="1"/>
</dbReference>
<proteinExistence type="predicted"/>
<dbReference type="eggNOG" id="ENOG5032ZQ3">
    <property type="taxonomic scope" value="Bacteria"/>
</dbReference>
<reference evidence="2 3" key="1">
    <citation type="journal article" date="2013" name="Genome Announc.">
        <title>Genome Sequence of Moraxella macacae 0408225, a Novel Bacterial Species Isolated from a Cynomolgus Macaque with Epistaxis.</title>
        <authorList>
            <person name="Ladner J.T."/>
            <person name="Whitehouse C.A."/>
            <person name="Koroleva G.I."/>
            <person name="Palacios G.F."/>
        </authorList>
    </citation>
    <scope>NUCLEOTIDE SEQUENCE [LARGE SCALE GENOMIC DNA]</scope>
    <source>
        <strain evidence="2 3">0408225</strain>
    </source>
</reference>
<evidence type="ECO:0008006" key="4">
    <source>
        <dbReference type="Google" id="ProtNLM"/>
    </source>
</evidence>
<dbReference type="Proteomes" id="UP000023795">
    <property type="component" value="Unassembled WGS sequence"/>
</dbReference>
<evidence type="ECO:0000256" key="1">
    <source>
        <dbReference type="SAM" id="MobiDB-lite"/>
    </source>
</evidence>
<dbReference type="STRING" id="1230338.MOMA_08811"/>
<comment type="caution">
    <text evidence="2">The sequence shown here is derived from an EMBL/GenBank/DDBJ whole genome shotgun (WGS) entry which is preliminary data.</text>
</comment>
<keyword evidence="3" id="KW-1185">Reference proteome</keyword>
<name>L2F862_9GAMM</name>